<dbReference type="InterPro" id="IPR054209">
    <property type="entry name" value="DUF6916"/>
</dbReference>
<sequence>MLSIPTHHELLDAIGQRFTFGAADGQTVDAVLSHAPAGVPMSDSFVCYAATFELPAGVALPQDVYRIGSPTGRTWDLLATPTRPTEDGRSTLTVVVHTRADELGKAAGSPDAT</sequence>
<proteinExistence type="predicted"/>
<comment type="caution">
    <text evidence="2">The sequence shown here is derived from an EMBL/GenBank/DDBJ whole genome shotgun (WGS) entry which is preliminary data.</text>
</comment>
<evidence type="ECO:0000313" key="2">
    <source>
        <dbReference type="EMBL" id="PMS25623.1"/>
    </source>
</evidence>
<dbReference type="EMBL" id="PNYB01000006">
    <property type="protein sequence ID" value="PMS25623.1"/>
    <property type="molecule type" value="Genomic_DNA"/>
</dbReference>
<dbReference type="RefSeq" id="WP_102609395.1">
    <property type="nucleotide sequence ID" value="NZ_CADIKD010000001.1"/>
</dbReference>
<keyword evidence="3" id="KW-1185">Reference proteome</keyword>
<reference evidence="2 3" key="1">
    <citation type="submission" date="2018-01" db="EMBL/GenBank/DDBJ databases">
        <title>Whole genome analyses suggest that Burkholderia sensu lato contains two further novel genera in the rhizoxinica-symbiotica group Mycetohabitans gen. nov., and Trinickia gen. nov.: implications for the evolution of diazotrophy and nodulation in the Burkholderiaceae.</title>
        <authorList>
            <person name="Estrada-de los Santos P."/>
            <person name="Palmer M."/>
            <person name="Chavez-Ramirez B."/>
            <person name="Beukes C."/>
            <person name="Steenkamp E.T."/>
            <person name="Hirsch A.M."/>
            <person name="Manyaka P."/>
            <person name="Maluk M."/>
            <person name="Lafos M."/>
            <person name="Crook M."/>
            <person name="Gross E."/>
            <person name="Simon M.F."/>
            <person name="Bueno dos Reis Junior F."/>
            <person name="Poole P.S."/>
            <person name="Venter S.N."/>
            <person name="James E.K."/>
        </authorList>
    </citation>
    <scope>NUCLEOTIDE SEQUENCE [LARGE SCALE GENOMIC DNA]</scope>
    <source>
        <strain evidence="2 3">GP25-8</strain>
    </source>
</reference>
<accession>A0A2N7W889</accession>
<evidence type="ECO:0000313" key="3">
    <source>
        <dbReference type="Proteomes" id="UP000235347"/>
    </source>
</evidence>
<dbReference type="Pfam" id="PF21880">
    <property type="entry name" value="DUF6916"/>
    <property type="match status" value="1"/>
</dbReference>
<organism evidence="2 3">
    <name type="scientific">Trinickia soli</name>
    <dbReference type="NCBI Taxonomy" id="380675"/>
    <lineage>
        <taxon>Bacteria</taxon>
        <taxon>Pseudomonadati</taxon>
        <taxon>Pseudomonadota</taxon>
        <taxon>Betaproteobacteria</taxon>
        <taxon>Burkholderiales</taxon>
        <taxon>Burkholderiaceae</taxon>
        <taxon>Trinickia</taxon>
    </lineage>
</organism>
<protein>
    <recommendedName>
        <fullName evidence="1">DUF6916 domain-containing protein</fullName>
    </recommendedName>
</protein>
<dbReference type="Proteomes" id="UP000235347">
    <property type="component" value="Unassembled WGS sequence"/>
</dbReference>
<dbReference type="AlphaFoldDB" id="A0A2N7W889"/>
<name>A0A2N7W889_9BURK</name>
<gene>
    <name evidence="2" type="ORF">C0Z19_08615</name>
</gene>
<evidence type="ECO:0000259" key="1">
    <source>
        <dbReference type="Pfam" id="PF21880"/>
    </source>
</evidence>
<feature type="domain" description="DUF6916" evidence="1">
    <location>
        <begin position="6"/>
        <end position="91"/>
    </location>
</feature>